<evidence type="ECO:0000313" key="1">
    <source>
        <dbReference type="EMBL" id="VFK22545.1"/>
    </source>
</evidence>
<protein>
    <submittedName>
        <fullName evidence="1">Haemagluttinin repeat</fullName>
    </submittedName>
</protein>
<organism evidence="1">
    <name type="scientific">Candidatus Kentrum sp. LPFa</name>
    <dbReference type="NCBI Taxonomy" id="2126335"/>
    <lineage>
        <taxon>Bacteria</taxon>
        <taxon>Pseudomonadati</taxon>
        <taxon>Pseudomonadota</taxon>
        <taxon>Gammaproteobacteria</taxon>
        <taxon>Candidatus Kentrum</taxon>
    </lineage>
</organism>
<accession>A0A450WZU2</accession>
<gene>
    <name evidence="1" type="ORF">BECKLPF1236B_GA0070989_13142</name>
</gene>
<dbReference type="AlphaFoldDB" id="A0A450WZU2"/>
<reference evidence="1" key="1">
    <citation type="submission" date="2019-02" db="EMBL/GenBank/DDBJ databases">
        <authorList>
            <person name="Gruber-Vodicka R. H."/>
            <person name="Seah K. B. B."/>
        </authorList>
    </citation>
    <scope>NUCLEOTIDE SEQUENCE</scope>
    <source>
        <strain evidence="1">BECK_S313</strain>
    </source>
</reference>
<sequence length="673" mass="72641">MQAVDLLVDTGRNLTVASRQNKDRSNSSQFGYSTSTTNSFLIPTGGGVSGGRGYDLRKWVDQQTEMIGTGSVSIKTGGNTHLKGTAIANRAADGTDGGNLTLETASLTVEEIKDIDKANQWSAGVTTSMSSTSLQMAMGGHKKAQLNYATIGQGNVLIDGSEDTVAGLNRDISQTTKVLANRKTGGLDANVSVDHRVFTEKGRQSIATDFYDTYDHVKDIGNAVGDYLDSDKDVSLSHYSRVVGDGARKRSYLKSAVFYEKDTREGLNRADASAEEAQGSMQNMVDGLTGQEETSVVIYDGDPNTIGVDSNLPTDNTEFNKNLAKGGYSSTSDGIGVNAWQTDMTSTDDKVQVIGHESYRVIADKKGYGYNDQTETALAKRYGESTRDTWNAYSAIGGYETNRNAGSISSGDWLAQNRGSSVVKSGNKWIGRQDSREMEPFIVTTAIITAAAIYATYEGEGNPVEGVQKIGRGEDTLSLAVDSAIKEGVNLAYEYAPEATEVTLSKVEDVSEYAGKVVQFVDEKTGRIVSSSWNNLPPETKDFLKGSGKILAVTSSAVSVANKAKSVVTKVKAVSKVKKGTTVIGRTDDLKNPKNLKNGEQSLLDRLPDQGNPKANWKQNSNVLRQEMSKRSPIRDVSPGDTSGQFLNAERNLLRNQGWTFDSKTNYWMPPKQ</sequence>
<name>A0A450WZU2_9GAMM</name>
<proteinExistence type="predicted"/>
<dbReference type="EMBL" id="CAADFK010000314">
    <property type="protein sequence ID" value="VFK22545.1"/>
    <property type="molecule type" value="Genomic_DNA"/>
</dbReference>